<gene>
    <name evidence="1" type="ORF">AYL99_11963</name>
</gene>
<sequence length="79" mass="8818">MHDRENAVKSPAVHCEFSWRSHADGRGAQVLLNTMTPNSRFLGQWQRLSFVMSIGYFDGSSPAARTVAEGSEVLLLECY</sequence>
<protein>
    <submittedName>
        <fullName evidence="1">Uncharacterized protein</fullName>
    </submittedName>
</protein>
<keyword evidence="2" id="KW-1185">Reference proteome</keyword>
<reference evidence="1 2" key="1">
    <citation type="submission" date="2016-04" db="EMBL/GenBank/DDBJ databases">
        <title>Draft genome of Fonsecaea erecta CBS 125763.</title>
        <authorList>
            <person name="Weiss V.A."/>
            <person name="Vicente V.A."/>
            <person name="Raittz R.T."/>
            <person name="Moreno L.F."/>
            <person name="De Souza E.M."/>
            <person name="Pedrosa F.O."/>
            <person name="Steffens M.B."/>
            <person name="Faoro H."/>
            <person name="Tadra-Sfeir M.Z."/>
            <person name="Najafzadeh M.J."/>
            <person name="Felipe M.S."/>
            <person name="Teixeira M."/>
            <person name="Sun J."/>
            <person name="Xi L."/>
            <person name="Gomes R."/>
            <person name="De Azevedo C.M."/>
            <person name="Salgado C.G."/>
            <person name="Da Silva M.B."/>
            <person name="Nascimento M.F."/>
            <person name="Queiroz-Telles F."/>
            <person name="Attili D.S."/>
            <person name="Gorbushina A."/>
        </authorList>
    </citation>
    <scope>NUCLEOTIDE SEQUENCE [LARGE SCALE GENOMIC DNA]</scope>
    <source>
        <strain evidence="1 2">CBS 125763</strain>
    </source>
</reference>
<dbReference type="RefSeq" id="XP_018687207.1">
    <property type="nucleotide sequence ID" value="XM_018843467.1"/>
</dbReference>
<evidence type="ECO:0000313" key="2">
    <source>
        <dbReference type="Proteomes" id="UP000078343"/>
    </source>
</evidence>
<name>A0A178Z205_9EURO</name>
<dbReference type="EMBL" id="LVYI01000019">
    <property type="protein sequence ID" value="OAP53840.1"/>
    <property type="molecule type" value="Genomic_DNA"/>
</dbReference>
<proteinExistence type="predicted"/>
<comment type="caution">
    <text evidence="1">The sequence shown here is derived from an EMBL/GenBank/DDBJ whole genome shotgun (WGS) entry which is preliminary data.</text>
</comment>
<accession>A0A178Z205</accession>
<evidence type="ECO:0000313" key="1">
    <source>
        <dbReference type="EMBL" id="OAP53840.1"/>
    </source>
</evidence>
<dbReference type="AlphaFoldDB" id="A0A178Z205"/>
<organism evidence="1 2">
    <name type="scientific">Fonsecaea erecta</name>
    <dbReference type="NCBI Taxonomy" id="1367422"/>
    <lineage>
        <taxon>Eukaryota</taxon>
        <taxon>Fungi</taxon>
        <taxon>Dikarya</taxon>
        <taxon>Ascomycota</taxon>
        <taxon>Pezizomycotina</taxon>
        <taxon>Eurotiomycetes</taxon>
        <taxon>Chaetothyriomycetidae</taxon>
        <taxon>Chaetothyriales</taxon>
        <taxon>Herpotrichiellaceae</taxon>
        <taxon>Fonsecaea</taxon>
    </lineage>
</organism>
<dbReference type="GeneID" id="30016130"/>
<dbReference type="Proteomes" id="UP000078343">
    <property type="component" value="Unassembled WGS sequence"/>
</dbReference>